<dbReference type="EMBL" id="AWWV01009056">
    <property type="protein sequence ID" value="OMO88224.1"/>
    <property type="molecule type" value="Genomic_DNA"/>
</dbReference>
<dbReference type="GO" id="GO:0015079">
    <property type="term" value="F:potassium ion transmembrane transporter activity"/>
    <property type="evidence" value="ECO:0007669"/>
    <property type="project" value="InterPro"/>
</dbReference>
<dbReference type="OMA" id="DAGMAHI"/>
<dbReference type="PANTHER" id="PTHR30540">
    <property type="entry name" value="OSMOTIC STRESS POTASSIUM TRANSPORTER"/>
    <property type="match status" value="1"/>
</dbReference>
<evidence type="ECO:0000313" key="3">
    <source>
        <dbReference type="Proteomes" id="UP000188268"/>
    </source>
</evidence>
<reference evidence="2 3" key="1">
    <citation type="submission" date="2013-09" db="EMBL/GenBank/DDBJ databases">
        <title>Corchorus capsularis genome sequencing.</title>
        <authorList>
            <person name="Alam M."/>
            <person name="Haque M.S."/>
            <person name="Islam M.S."/>
            <person name="Emdad E.M."/>
            <person name="Islam M.M."/>
            <person name="Ahmed B."/>
            <person name="Halim A."/>
            <person name="Hossen Q.M.M."/>
            <person name="Hossain M.Z."/>
            <person name="Ahmed R."/>
            <person name="Khan M.M."/>
            <person name="Islam R."/>
            <person name="Rashid M.M."/>
            <person name="Khan S.A."/>
            <person name="Rahman M.S."/>
            <person name="Alam M."/>
        </authorList>
    </citation>
    <scope>NUCLEOTIDE SEQUENCE [LARGE SCALE GENOMIC DNA]</scope>
    <source>
        <strain evidence="3">cv. CVL-1</strain>
        <tissue evidence="2">Whole seedling</tissue>
    </source>
</reference>
<evidence type="ECO:0000256" key="1">
    <source>
        <dbReference type="SAM" id="MobiDB-lite"/>
    </source>
</evidence>
<keyword evidence="3" id="KW-1185">Reference proteome</keyword>
<organism evidence="2 3">
    <name type="scientific">Corchorus capsularis</name>
    <name type="common">Jute</name>
    <dbReference type="NCBI Taxonomy" id="210143"/>
    <lineage>
        <taxon>Eukaryota</taxon>
        <taxon>Viridiplantae</taxon>
        <taxon>Streptophyta</taxon>
        <taxon>Embryophyta</taxon>
        <taxon>Tracheophyta</taxon>
        <taxon>Spermatophyta</taxon>
        <taxon>Magnoliopsida</taxon>
        <taxon>eudicotyledons</taxon>
        <taxon>Gunneridae</taxon>
        <taxon>Pentapetalae</taxon>
        <taxon>rosids</taxon>
        <taxon>malvids</taxon>
        <taxon>Malvales</taxon>
        <taxon>Malvaceae</taxon>
        <taxon>Grewioideae</taxon>
        <taxon>Apeibeae</taxon>
        <taxon>Corchorus</taxon>
    </lineage>
</organism>
<name>A0A1R3J070_COCAP</name>
<dbReference type="Gramene" id="OMO88224">
    <property type="protein sequence ID" value="OMO88224"/>
    <property type="gene ID" value="CCACVL1_08514"/>
</dbReference>
<sequence length="200" mass="22830">MEMTSTSRVEIDEGSDNNKGSMWDLDQKLDQPMDEEAGRLRNMYKEKRDDDFEKKLFDSLFVFVRLESMMEVCSDEDEDNGDYLLNNNGDYTTSTNIDDGTTISTVDSIIVPVKSPVHANFTVRSSESDDELEFLNSSRDAGVVHILGNTVVRARRDARFCKKIAIDYIYAFLSKICRENSVILNVPHENLLNVGQIFYV</sequence>
<dbReference type="OrthoDB" id="1743724at2759"/>
<protein>
    <submittedName>
        <fullName evidence="2">Potassium transporter 11-like protein</fullName>
    </submittedName>
</protein>
<accession>A0A1R3J070</accession>
<dbReference type="PANTHER" id="PTHR30540:SF95">
    <property type="entry name" value="POTASSIUM TRANSPORTER 10"/>
    <property type="match status" value="1"/>
</dbReference>
<evidence type="ECO:0000313" key="2">
    <source>
        <dbReference type="EMBL" id="OMO88224.1"/>
    </source>
</evidence>
<feature type="region of interest" description="Disordered" evidence="1">
    <location>
        <begin position="1"/>
        <end position="32"/>
    </location>
</feature>
<dbReference type="GO" id="GO:0016020">
    <property type="term" value="C:membrane"/>
    <property type="evidence" value="ECO:0007669"/>
    <property type="project" value="InterPro"/>
</dbReference>
<proteinExistence type="predicted"/>
<dbReference type="InterPro" id="IPR003855">
    <property type="entry name" value="K+_transporter"/>
</dbReference>
<dbReference type="STRING" id="210143.A0A1R3J070"/>
<comment type="caution">
    <text evidence="2">The sequence shown here is derived from an EMBL/GenBank/DDBJ whole genome shotgun (WGS) entry which is preliminary data.</text>
</comment>
<dbReference type="AlphaFoldDB" id="A0A1R3J070"/>
<gene>
    <name evidence="2" type="ORF">CCACVL1_08514</name>
</gene>
<dbReference type="Proteomes" id="UP000188268">
    <property type="component" value="Unassembled WGS sequence"/>
</dbReference>